<dbReference type="EC" id="2.8.2.-" evidence="3"/>
<reference evidence="5" key="1">
    <citation type="submission" date="2021-01" db="EMBL/GenBank/DDBJ databases">
        <authorList>
            <person name="Corre E."/>
            <person name="Pelletier E."/>
            <person name="Niang G."/>
            <person name="Scheremetjew M."/>
            <person name="Finn R."/>
            <person name="Kale V."/>
            <person name="Holt S."/>
            <person name="Cochrane G."/>
            <person name="Meng A."/>
            <person name="Brown T."/>
            <person name="Cohen L."/>
        </authorList>
    </citation>
    <scope>NUCLEOTIDE SEQUENCE</scope>
    <source>
        <strain evidence="5">CCMP1413</strain>
    </source>
</reference>
<dbReference type="InterPro" id="IPR027417">
    <property type="entry name" value="P-loop_NTPase"/>
</dbReference>
<evidence type="ECO:0000256" key="1">
    <source>
        <dbReference type="ARBA" id="ARBA00005771"/>
    </source>
</evidence>
<dbReference type="InterPro" id="IPR000863">
    <property type="entry name" value="Sulfotransferase_dom"/>
</dbReference>
<sequence>MDALKRRLSGFESEDGRRRGLAFRPRPSDVLVTTTPKAGTTLMQQLCHQLRAGGDESFGEISDEGVVPWIELAADCGIDLEAPQPAEPRIFKTHCWQPHCPKGGKNIVVVRDPVACASSFYHFFEGWFFSPGEVGIDEFVRDFVLARGAPESDMQNASYWHHLISWWPRRAREDVLLVSYEGLVADREGHVRRVAEFILPKEVLADQEEVERRVAAATEMTSLEWMQEHPTMFDEHITKLKRNASCGLSPDAGFGGGKVRAKGAKRAAMSAEVLEEVHAKWREVVEPATGLASYEELLQALASGA</sequence>
<organism evidence="5">
    <name type="scientific">Prasinoderma coloniale</name>
    <dbReference type="NCBI Taxonomy" id="156133"/>
    <lineage>
        <taxon>Eukaryota</taxon>
        <taxon>Viridiplantae</taxon>
        <taxon>Prasinodermophyta</taxon>
        <taxon>Prasinodermophyceae</taxon>
        <taxon>Prasinodermales</taxon>
        <taxon>Prasinodermaceae</taxon>
        <taxon>Prasinoderma</taxon>
    </lineage>
</organism>
<evidence type="ECO:0000256" key="3">
    <source>
        <dbReference type="RuleBase" id="RU361155"/>
    </source>
</evidence>
<comment type="similarity">
    <text evidence="1 3">Belongs to the sulfotransferase 1 family.</text>
</comment>
<dbReference type="Pfam" id="PF00685">
    <property type="entry name" value="Sulfotransfer_1"/>
    <property type="match status" value="1"/>
</dbReference>
<keyword evidence="2 3" id="KW-0808">Transferase</keyword>
<dbReference type="AlphaFoldDB" id="A0A7R9TW17"/>
<evidence type="ECO:0000313" key="5">
    <source>
        <dbReference type="EMBL" id="CAD8246579.1"/>
    </source>
</evidence>
<dbReference type="GO" id="GO:0008146">
    <property type="term" value="F:sulfotransferase activity"/>
    <property type="evidence" value="ECO:0007669"/>
    <property type="project" value="InterPro"/>
</dbReference>
<accession>A0A7R9TW17</accession>
<name>A0A7R9TW17_9VIRI</name>
<proteinExistence type="inferred from homology"/>
<evidence type="ECO:0000259" key="4">
    <source>
        <dbReference type="Pfam" id="PF00685"/>
    </source>
</evidence>
<dbReference type="PANTHER" id="PTHR11783">
    <property type="entry name" value="SULFOTRANSFERASE SULT"/>
    <property type="match status" value="1"/>
</dbReference>
<dbReference type="EMBL" id="HBDZ01012682">
    <property type="protein sequence ID" value="CAD8246579.1"/>
    <property type="molecule type" value="Transcribed_RNA"/>
</dbReference>
<evidence type="ECO:0000256" key="2">
    <source>
        <dbReference type="ARBA" id="ARBA00022679"/>
    </source>
</evidence>
<protein>
    <recommendedName>
        <fullName evidence="3">Sulfotransferase</fullName>
        <ecNumber evidence="3">2.8.2.-</ecNumber>
    </recommendedName>
</protein>
<dbReference type="SUPFAM" id="SSF52540">
    <property type="entry name" value="P-loop containing nucleoside triphosphate hydrolases"/>
    <property type="match status" value="1"/>
</dbReference>
<gene>
    <name evidence="5" type="ORF">PCOL08062_LOCUS9728</name>
</gene>
<feature type="domain" description="Sulfotransferase" evidence="4">
    <location>
        <begin position="27"/>
        <end position="278"/>
    </location>
</feature>
<dbReference type="Gene3D" id="3.40.50.300">
    <property type="entry name" value="P-loop containing nucleotide triphosphate hydrolases"/>
    <property type="match status" value="1"/>
</dbReference>